<dbReference type="PANTHER" id="PTHR42783:SF3">
    <property type="entry name" value="GLUTAMATE SYNTHASE [NADPH] SMALL CHAIN-RELATED"/>
    <property type="match status" value="1"/>
</dbReference>
<proteinExistence type="predicted"/>
<evidence type="ECO:0000259" key="2">
    <source>
        <dbReference type="PROSITE" id="PS51379"/>
    </source>
</evidence>
<keyword evidence="4" id="KW-1185">Reference proteome</keyword>
<dbReference type="RefSeq" id="WP_200277149.1">
    <property type="nucleotide sequence ID" value="NZ_JAENII010000003.1"/>
</dbReference>
<protein>
    <submittedName>
        <fullName evidence="3">TAT-variant-translocated molybdopterin oxidoreductase</fullName>
    </submittedName>
</protein>
<dbReference type="CDD" id="cd10551">
    <property type="entry name" value="PsrB"/>
    <property type="match status" value="1"/>
</dbReference>
<dbReference type="PROSITE" id="PS51379">
    <property type="entry name" value="4FE4S_FER_2"/>
    <property type="match status" value="3"/>
</dbReference>
<gene>
    <name evidence="3" type="ORF">JIN81_04760</name>
</gene>
<dbReference type="Gene3D" id="3.30.70.20">
    <property type="match status" value="2"/>
</dbReference>
<dbReference type="InterPro" id="IPR030948">
    <property type="entry name" value="TAT_var_transloc_signal_dom"/>
</dbReference>
<dbReference type="AlphaFoldDB" id="A0A934RB13"/>
<feature type="region of interest" description="Disordered" evidence="1">
    <location>
        <begin position="778"/>
        <end position="797"/>
    </location>
</feature>
<evidence type="ECO:0000256" key="1">
    <source>
        <dbReference type="SAM" id="MobiDB-lite"/>
    </source>
</evidence>
<accession>A0A934RB13</accession>
<evidence type="ECO:0000313" key="4">
    <source>
        <dbReference type="Proteomes" id="UP000658278"/>
    </source>
</evidence>
<dbReference type="Pfam" id="PF12838">
    <property type="entry name" value="Fer4_7"/>
    <property type="match status" value="1"/>
</dbReference>
<dbReference type="Gene3D" id="3.40.50.740">
    <property type="match status" value="1"/>
</dbReference>
<organism evidence="3 4">
    <name type="scientific">Haloferula rosea</name>
    <dbReference type="NCBI Taxonomy" id="490093"/>
    <lineage>
        <taxon>Bacteria</taxon>
        <taxon>Pseudomonadati</taxon>
        <taxon>Verrucomicrobiota</taxon>
        <taxon>Verrucomicrobiia</taxon>
        <taxon>Verrucomicrobiales</taxon>
        <taxon>Verrucomicrobiaceae</taxon>
        <taxon>Haloferula</taxon>
    </lineage>
</organism>
<dbReference type="PROSITE" id="PS51318">
    <property type="entry name" value="TAT"/>
    <property type="match status" value="1"/>
</dbReference>
<dbReference type="NCBIfam" id="TIGR04519">
    <property type="entry name" value="MoCo_extend_TAT"/>
    <property type="match status" value="1"/>
</dbReference>
<dbReference type="Gene3D" id="3.30.2070.10">
    <property type="entry name" value="Formate dehydrogenase/DMSO reductase"/>
    <property type="match status" value="1"/>
</dbReference>
<feature type="domain" description="4Fe-4S ferredoxin-type" evidence="2">
    <location>
        <begin position="886"/>
        <end position="917"/>
    </location>
</feature>
<feature type="domain" description="4Fe-4S ferredoxin-type" evidence="2">
    <location>
        <begin position="918"/>
        <end position="947"/>
    </location>
</feature>
<dbReference type="Proteomes" id="UP000658278">
    <property type="component" value="Unassembled WGS sequence"/>
</dbReference>
<dbReference type="PANTHER" id="PTHR42783">
    <property type="entry name" value="GLUTAMATE SYNTHASE [NADPH] SMALL CHAIN"/>
    <property type="match status" value="1"/>
</dbReference>
<dbReference type="InterPro" id="IPR017896">
    <property type="entry name" value="4Fe4S_Fe-S-bd"/>
</dbReference>
<dbReference type="SUPFAM" id="SSF54862">
    <property type="entry name" value="4Fe-4S ferredoxins"/>
    <property type="match status" value="1"/>
</dbReference>
<evidence type="ECO:0000313" key="3">
    <source>
        <dbReference type="EMBL" id="MBK1826317.1"/>
    </source>
</evidence>
<dbReference type="EMBL" id="JAENII010000003">
    <property type="protein sequence ID" value="MBK1826317.1"/>
    <property type="molecule type" value="Genomic_DNA"/>
</dbReference>
<name>A0A934RB13_9BACT</name>
<reference evidence="3" key="1">
    <citation type="submission" date="2021-01" db="EMBL/GenBank/DDBJ databases">
        <title>Modified the classification status of verrucomicrobia.</title>
        <authorList>
            <person name="Feng X."/>
        </authorList>
    </citation>
    <scope>NUCLEOTIDE SEQUENCE</scope>
    <source>
        <strain evidence="3">KCTC 22201</strain>
    </source>
</reference>
<feature type="domain" description="4Fe-4S ferredoxin-type" evidence="2">
    <location>
        <begin position="811"/>
        <end position="841"/>
    </location>
</feature>
<sequence>MSKRIWQHPDLPADEKTVSWRSVGQLENTADFRNWLEREFPQGAAEMADESEAETSRRSFLKLMGASTALAGFGMAACRRPESYILPYANAPEWVIPGKATYYASSFPRAHGATPLVVTSFEGRPTKLAPNTSHPEKVGTDSFAQASVLDLYSPSRSRRVLKGGKPSGRAEFEKAFAALAADKSAKIGFVFGRDDSPSRARLVKELGSTFTNAKFYAYEALEGEAHKAVGDGQRLVADFAKADRILSLDCDFAGLDPVGPITPFFDRRKPEGKDYKNKPSADGMNRLYQVESNFSLTGGMADHRLRVKPSELVAVAQEVLKAVEGKPAQGRSAAWIDAMAKDLKASGEKAIVVAGSRAPEAVHHLAAAINAKLGSVGAAKALQVVKTDAQGLGDIVQLQKDLGGVVEHVLFFTPSNPVYDAPADLKFGEALAKAKTSIHFGLRTDATAHASTWHVPAAHYLESWSDARTSTGVYTIVQPMILPLYDECASELEVLSALLSDDGKLLTGEGEEEAASPAYTEVRKTFSDLAGDKEEAWKTLLREGFLADSKYEAGTPNLDAAALTKAQKAQPESDKIEVIFATDGSIYDGRWIDNGWLQEAPDPTSKISWDNVALIAPKTAKELGLYEEVVPLETPTSAVPPDGEGEHRTGKLISLSVNGTTIEVPVQIGFGQAENTVIVSLGYGQGFNADDELGRSTANEAHVGQVGVNTGFDAYPLRSMGNPYFAALDAAPAKTGKAYTLAAVQEHHSMYGRALAREVSTMADKKKGDFEKQLSKVKKHGMDSHAPPNVSLYKSEDREGNSLLSDKLHQWGMSIDLTSCMGCNACLVACQSENNIPIVGKEQLAKGREMHWIRMDRYFASQQLTDDHGHGVVDENDKPVFDEENMEMIPQPVACVQCESAPCETVCPVNATVHTEDGLNAMAYNRCIGTRYCANNCPYKARRFNFFDYNKRNPLVAHNLYRGPLGEKTVGTSAHLQRNPNVSVRMRGVMEKCTYCVQRLKDSTIRQKRGQKQAALATGDSTATEIGVNTLRIPVDSVKVACQEACPADAISFGNLLDEDKSRMVRSKGIERNYDLLQYIGTRPRTSYLARVKNPNADMPGAELIGKATINMH</sequence>
<dbReference type="InterPro" id="IPR006311">
    <property type="entry name" value="TAT_signal"/>
</dbReference>
<dbReference type="SUPFAM" id="SSF53706">
    <property type="entry name" value="Formate dehydrogenase/DMSO reductase, domains 1-3"/>
    <property type="match status" value="1"/>
</dbReference>
<comment type="caution">
    <text evidence="3">The sequence shown here is derived from an EMBL/GenBank/DDBJ whole genome shotgun (WGS) entry which is preliminary data.</text>
</comment>